<evidence type="ECO:0000313" key="5">
    <source>
        <dbReference type="Proteomes" id="UP000661435"/>
    </source>
</evidence>
<evidence type="ECO:0000256" key="3">
    <source>
        <dbReference type="SAM" id="SignalP"/>
    </source>
</evidence>
<organism evidence="4 5">
    <name type="scientific">Lawsonibacter hominis</name>
    <dbReference type="NCBI Taxonomy" id="2763053"/>
    <lineage>
        <taxon>Bacteria</taxon>
        <taxon>Bacillati</taxon>
        <taxon>Bacillota</taxon>
        <taxon>Clostridia</taxon>
        <taxon>Eubacteriales</taxon>
        <taxon>Oscillospiraceae</taxon>
        <taxon>Lawsonibacter</taxon>
    </lineage>
</organism>
<dbReference type="PROSITE" id="PS51257">
    <property type="entry name" value="PROKAR_LIPOPROTEIN"/>
    <property type="match status" value="1"/>
</dbReference>
<accession>A0A8J6JB19</accession>
<keyword evidence="5" id="KW-1185">Reference proteome</keyword>
<keyword evidence="2" id="KW-0813">Transport</keyword>
<comment type="caution">
    <text evidence="4">The sequence shown here is derived from an EMBL/GenBank/DDBJ whole genome shotgun (WGS) entry which is preliminary data.</text>
</comment>
<dbReference type="InterPro" id="IPR006059">
    <property type="entry name" value="SBP"/>
</dbReference>
<keyword evidence="3" id="KW-0732">Signal</keyword>
<dbReference type="PANTHER" id="PTHR43649">
    <property type="entry name" value="ARABINOSE-BINDING PROTEIN-RELATED"/>
    <property type="match status" value="1"/>
</dbReference>
<dbReference type="Pfam" id="PF01547">
    <property type="entry name" value="SBP_bac_1"/>
    <property type="match status" value="1"/>
</dbReference>
<proteinExistence type="inferred from homology"/>
<protein>
    <submittedName>
        <fullName evidence="4">Extracellular solute-binding protein</fullName>
    </submittedName>
</protein>
<dbReference type="EMBL" id="JACOPP010000002">
    <property type="protein sequence ID" value="MBC5732458.1"/>
    <property type="molecule type" value="Genomic_DNA"/>
</dbReference>
<sequence>MKKKISLFLAAAMMLTLFAGCTPSAETTPTPTPGANPTQPAAQKDVDLVFFTGKVETVDLLDEIIAAYNAQSNGITVEQEYQNDASNIIKIKFASGEAPAVMTTYEQEYVNQGKYLDLSDWNEIWDRLIPSMRENCTDVNSGKQYRICTNMTMAGFWYNKEIFDELGLKPANTWEEFVANLEALKVAKPDVDPWFIFGNEAWHLGHLIEFIPHGYIKAKYGATEAKVAMLNNDKSILNFGDPNGAMATFAAGLLELQDKGLLNADVLTATSDNCVDAFVSGKAAMFSNGMWCLSGILEKDPSMADKIGFMPYPSMMADGTPMVLVAEDSGYSISAETPYSAEAKDFLEYLFQAENQKKYAESLGSPSAFTDVDADWAPAAVVEGVNSAIESAANIGYTNEKPAGFSGDDAGRMVQDLLAGKYTAEEFAIAYEKAWDAGFTS</sequence>
<dbReference type="Proteomes" id="UP000661435">
    <property type="component" value="Unassembled WGS sequence"/>
</dbReference>
<dbReference type="SUPFAM" id="SSF53850">
    <property type="entry name" value="Periplasmic binding protein-like II"/>
    <property type="match status" value="1"/>
</dbReference>
<dbReference type="RefSeq" id="WP_186906365.1">
    <property type="nucleotide sequence ID" value="NZ_JACOPP010000002.1"/>
</dbReference>
<evidence type="ECO:0000313" key="4">
    <source>
        <dbReference type="EMBL" id="MBC5732458.1"/>
    </source>
</evidence>
<gene>
    <name evidence="4" type="ORF">H8S57_01785</name>
</gene>
<feature type="chain" id="PRO_5038998564" evidence="3">
    <location>
        <begin position="20"/>
        <end position="441"/>
    </location>
</feature>
<feature type="signal peptide" evidence="3">
    <location>
        <begin position="1"/>
        <end position="19"/>
    </location>
</feature>
<reference evidence="4" key="1">
    <citation type="submission" date="2020-08" db="EMBL/GenBank/DDBJ databases">
        <title>Genome public.</title>
        <authorList>
            <person name="Liu C."/>
            <person name="Sun Q."/>
        </authorList>
    </citation>
    <scope>NUCLEOTIDE SEQUENCE</scope>
    <source>
        <strain evidence="4">NSJ-51</strain>
    </source>
</reference>
<dbReference type="InterPro" id="IPR050490">
    <property type="entry name" value="Bact_solute-bd_prot1"/>
</dbReference>
<dbReference type="Gene3D" id="3.40.190.10">
    <property type="entry name" value="Periplasmic binding protein-like II"/>
    <property type="match status" value="2"/>
</dbReference>
<dbReference type="PANTHER" id="PTHR43649:SF29">
    <property type="entry name" value="OSMOPROTECTIVE COMPOUNDS-BINDING PROTEIN GGTB"/>
    <property type="match status" value="1"/>
</dbReference>
<evidence type="ECO:0000256" key="1">
    <source>
        <dbReference type="ARBA" id="ARBA00008520"/>
    </source>
</evidence>
<evidence type="ECO:0000256" key="2">
    <source>
        <dbReference type="ARBA" id="ARBA00022448"/>
    </source>
</evidence>
<name>A0A8J6JB19_9FIRM</name>
<comment type="similarity">
    <text evidence="1">Belongs to the bacterial solute-binding protein 1 family.</text>
</comment>
<dbReference type="AlphaFoldDB" id="A0A8J6JB19"/>